<accession>A0A5M8PDA6</accession>
<organism evidence="1 2">
    <name type="scientific">Lasallia pustulata</name>
    <dbReference type="NCBI Taxonomy" id="136370"/>
    <lineage>
        <taxon>Eukaryota</taxon>
        <taxon>Fungi</taxon>
        <taxon>Dikarya</taxon>
        <taxon>Ascomycota</taxon>
        <taxon>Pezizomycotina</taxon>
        <taxon>Lecanoromycetes</taxon>
        <taxon>OSLEUM clade</taxon>
        <taxon>Umbilicariomycetidae</taxon>
        <taxon>Umbilicariales</taxon>
        <taxon>Umbilicariaceae</taxon>
        <taxon>Lasallia</taxon>
    </lineage>
</organism>
<protein>
    <recommendedName>
        <fullName evidence="3">PEP-CTERM protein-sorting domain-containing protein</fullName>
    </recommendedName>
</protein>
<reference evidence="1 2" key="1">
    <citation type="submission" date="2019-09" db="EMBL/GenBank/DDBJ databases">
        <title>The hologenome of the rock-dwelling lichen Lasallia pustulata.</title>
        <authorList>
            <person name="Greshake Tzovaras B."/>
            <person name="Segers F."/>
            <person name="Bicker A."/>
            <person name="Dal Grande F."/>
            <person name="Otte J."/>
            <person name="Hankeln T."/>
            <person name="Schmitt I."/>
            <person name="Ebersberger I."/>
        </authorList>
    </citation>
    <scope>NUCLEOTIDE SEQUENCE [LARGE SCALE GENOMIC DNA]</scope>
    <source>
        <strain evidence="1">A1-1</strain>
    </source>
</reference>
<evidence type="ECO:0000313" key="1">
    <source>
        <dbReference type="EMBL" id="KAA6407033.1"/>
    </source>
</evidence>
<evidence type="ECO:0000313" key="2">
    <source>
        <dbReference type="Proteomes" id="UP000324767"/>
    </source>
</evidence>
<proteinExistence type="predicted"/>
<dbReference type="Proteomes" id="UP000324767">
    <property type="component" value="Unassembled WGS sequence"/>
</dbReference>
<name>A0A5M8PDA6_9LECA</name>
<dbReference type="EMBL" id="VXIT01000020">
    <property type="protein sequence ID" value="KAA6407033.1"/>
    <property type="molecule type" value="Genomic_DNA"/>
</dbReference>
<gene>
    <name evidence="1" type="ORF">FRX48_09099</name>
</gene>
<comment type="caution">
    <text evidence="1">The sequence shown here is derived from an EMBL/GenBank/DDBJ whole genome shotgun (WGS) entry which is preliminary data.</text>
</comment>
<sequence length="282" mass="28144">MGLLSLTGGTEVGTSNFYTGTALTFTGGGTTVTDTGLTSIVSQNPLSGQYTITSNGPSAAGNSYVLANGAPVPEASTVISFGALLALGGLAVLRRKPLAKSSIVVSSTVVTGKTQENAHEQTHYHPCRTGLVAAPASPPPSRRAASHPGPFVFSFAPSTFTVSNIAVTYNPLATGSTPIMGLLSLTGGTEVGTSNFYTGTALTFTGGGTTVTDTGLTSIVSQNPLSGQYTITSNAPSAAGNSYVLANGAPVPEASTVISFGALLALGGLAVLRRKSVVKNAA</sequence>
<dbReference type="AlphaFoldDB" id="A0A5M8PDA6"/>
<evidence type="ECO:0008006" key="3">
    <source>
        <dbReference type="Google" id="ProtNLM"/>
    </source>
</evidence>